<evidence type="ECO:0000313" key="2">
    <source>
        <dbReference type="Proteomes" id="UP000075243"/>
    </source>
</evidence>
<name>A0A151RDU4_CAJCA</name>
<dbReference type="EMBL" id="KQ483813">
    <property type="protein sequence ID" value="KYP40798.1"/>
    <property type="molecule type" value="Genomic_DNA"/>
</dbReference>
<proteinExistence type="predicted"/>
<keyword evidence="2" id="KW-1185">Reference proteome</keyword>
<reference evidence="1" key="1">
    <citation type="journal article" date="2012" name="Nat. Biotechnol.">
        <title>Draft genome sequence of pigeonpea (Cajanus cajan), an orphan legume crop of resource-poor farmers.</title>
        <authorList>
            <person name="Varshney R.K."/>
            <person name="Chen W."/>
            <person name="Li Y."/>
            <person name="Bharti A.K."/>
            <person name="Saxena R.K."/>
            <person name="Schlueter J.A."/>
            <person name="Donoghue M.T."/>
            <person name="Azam S."/>
            <person name="Fan G."/>
            <person name="Whaley A.M."/>
            <person name="Farmer A.D."/>
            <person name="Sheridan J."/>
            <person name="Iwata A."/>
            <person name="Tuteja R."/>
            <person name="Penmetsa R.V."/>
            <person name="Wu W."/>
            <person name="Upadhyaya H.D."/>
            <person name="Yang S.P."/>
            <person name="Shah T."/>
            <person name="Saxena K.B."/>
            <person name="Michael T."/>
            <person name="McCombie W.R."/>
            <person name="Yang B."/>
            <person name="Zhang G."/>
            <person name="Yang H."/>
            <person name="Wang J."/>
            <person name="Spillane C."/>
            <person name="Cook D.R."/>
            <person name="May G.D."/>
            <person name="Xu X."/>
            <person name="Jackson S.A."/>
        </authorList>
    </citation>
    <scope>NUCLEOTIDE SEQUENCE [LARGE SCALE GENOMIC DNA]</scope>
</reference>
<gene>
    <name evidence="1" type="ORF">KK1_037844</name>
</gene>
<dbReference type="Proteomes" id="UP000075243">
    <property type="component" value="Unassembled WGS sequence"/>
</dbReference>
<feature type="non-terminal residue" evidence="1">
    <location>
        <position position="1"/>
    </location>
</feature>
<dbReference type="Gramene" id="C.cajan_36994.t">
    <property type="protein sequence ID" value="C.cajan_36994.t.cds1"/>
    <property type="gene ID" value="C.cajan_36994"/>
</dbReference>
<organism evidence="1 2">
    <name type="scientific">Cajanus cajan</name>
    <name type="common">Pigeon pea</name>
    <name type="synonym">Cajanus indicus</name>
    <dbReference type="NCBI Taxonomy" id="3821"/>
    <lineage>
        <taxon>Eukaryota</taxon>
        <taxon>Viridiplantae</taxon>
        <taxon>Streptophyta</taxon>
        <taxon>Embryophyta</taxon>
        <taxon>Tracheophyta</taxon>
        <taxon>Spermatophyta</taxon>
        <taxon>Magnoliopsida</taxon>
        <taxon>eudicotyledons</taxon>
        <taxon>Gunneridae</taxon>
        <taxon>Pentapetalae</taxon>
        <taxon>rosids</taxon>
        <taxon>fabids</taxon>
        <taxon>Fabales</taxon>
        <taxon>Fabaceae</taxon>
        <taxon>Papilionoideae</taxon>
        <taxon>50 kb inversion clade</taxon>
        <taxon>NPAAA clade</taxon>
        <taxon>indigoferoid/millettioid clade</taxon>
        <taxon>Phaseoleae</taxon>
        <taxon>Cajanus</taxon>
    </lineage>
</organism>
<accession>A0A151RDU4</accession>
<dbReference type="AlphaFoldDB" id="A0A151RDU4"/>
<sequence length="66" mass="7823">ILCEKVREKLSQEYLNTPFLELTYGRVISIDKNTKISICNNMKIENRIKKNQAQRNSRIRKLLCLV</sequence>
<evidence type="ECO:0000313" key="1">
    <source>
        <dbReference type="EMBL" id="KYP40798.1"/>
    </source>
</evidence>
<protein>
    <submittedName>
        <fullName evidence="1">Uncharacterized protein</fullName>
    </submittedName>
</protein>